<dbReference type="InterPro" id="IPR037523">
    <property type="entry name" value="VOC_core"/>
</dbReference>
<dbReference type="Pfam" id="PF00903">
    <property type="entry name" value="Glyoxalase"/>
    <property type="match status" value="1"/>
</dbReference>
<dbReference type="InterPro" id="IPR029068">
    <property type="entry name" value="Glyas_Bleomycin-R_OHBP_Dase"/>
</dbReference>
<dbReference type="PANTHER" id="PTHR36113">
    <property type="entry name" value="LYASE, PUTATIVE-RELATED-RELATED"/>
    <property type="match status" value="1"/>
</dbReference>
<comment type="caution">
    <text evidence="2">The sequence shown here is derived from an EMBL/GenBank/DDBJ whole genome shotgun (WGS) entry which is preliminary data.</text>
</comment>
<organism evidence="2 3">
    <name type="scientific">Staphylococcus succinus</name>
    <dbReference type="NCBI Taxonomy" id="61015"/>
    <lineage>
        <taxon>Bacteria</taxon>
        <taxon>Bacillati</taxon>
        <taxon>Bacillota</taxon>
        <taxon>Bacilli</taxon>
        <taxon>Bacillales</taxon>
        <taxon>Staphylococcaceae</taxon>
        <taxon>Staphylococcus</taxon>
    </lineage>
</organism>
<evidence type="ECO:0000313" key="2">
    <source>
        <dbReference type="EMBL" id="PTI76682.1"/>
    </source>
</evidence>
<dbReference type="CDD" id="cd06587">
    <property type="entry name" value="VOC"/>
    <property type="match status" value="1"/>
</dbReference>
<name>A0A9Q6HQ75_9STAP</name>
<protein>
    <submittedName>
        <fullName evidence="2">VOC family protein</fullName>
    </submittedName>
</protein>
<accession>A0A9Q6HQ75</accession>
<dbReference type="EMBL" id="PZFQ01000008">
    <property type="protein sequence ID" value="PTI76682.1"/>
    <property type="molecule type" value="Genomic_DNA"/>
</dbReference>
<dbReference type="AlphaFoldDB" id="A0A9Q6HQ75"/>
<reference evidence="2 3" key="1">
    <citation type="journal article" date="2016" name="Front. Microbiol.">
        <title>Comprehensive Phylogenetic Analysis of Bovine Non-aureus Staphylococci Species Based on Whole-Genome Sequencing.</title>
        <authorList>
            <person name="Naushad S."/>
            <person name="Barkema H.W."/>
            <person name="Luby C."/>
            <person name="Condas L.A."/>
            <person name="Nobrega D.B."/>
            <person name="Carson D.A."/>
            <person name="De Buck J."/>
        </authorList>
    </citation>
    <scope>NUCLEOTIDE SEQUENCE [LARGE SCALE GENOMIC DNA]</scope>
    <source>
        <strain evidence="2 3">SNUC 1231</strain>
    </source>
</reference>
<feature type="domain" description="VOC" evidence="1">
    <location>
        <begin position="2"/>
        <end position="114"/>
    </location>
</feature>
<dbReference type="SUPFAM" id="SSF54593">
    <property type="entry name" value="Glyoxalase/Bleomycin resistance protein/Dihydroxybiphenyl dioxygenase"/>
    <property type="match status" value="1"/>
</dbReference>
<dbReference type="InterPro" id="IPR051332">
    <property type="entry name" value="Fosfomycin_Res_Enzymes"/>
</dbReference>
<sequence>MELKHINLTVDNIGETREFLQTYFDFTLKTEAGKNPEVLLGKDGFILTLMQGKDVSYPKTFHIGFPQKSKEDVDNIHTSLKVAGYKIPEPKVTPHGYTFYIKAPGNFMIEVLAFV</sequence>
<dbReference type="Proteomes" id="UP000241960">
    <property type="component" value="Unassembled WGS sequence"/>
</dbReference>
<dbReference type="Gene3D" id="3.10.180.10">
    <property type="entry name" value="2,3-Dihydroxybiphenyl 1,2-Dioxygenase, domain 1"/>
    <property type="match status" value="1"/>
</dbReference>
<dbReference type="PANTHER" id="PTHR36113:SF3">
    <property type="entry name" value="SLL5075 PROTEIN"/>
    <property type="match status" value="1"/>
</dbReference>
<proteinExistence type="predicted"/>
<evidence type="ECO:0000313" key="3">
    <source>
        <dbReference type="Proteomes" id="UP000241960"/>
    </source>
</evidence>
<dbReference type="RefSeq" id="WP_073505124.1">
    <property type="nucleotide sequence ID" value="NZ_CP018199.1"/>
</dbReference>
<dbReference type="InterPro" id="IPR004360">
    <property type="entry name" value="Glyas_Fos-R_dOase_dom"/>
</dbReference>
<evidence type="ECO:0000259" key="1">
    <source>
        <dbReference type="PROSITE" id="PS51819"/>
    </source>
</evidence>
<dbReference type="PROSITE" id="PS51819">
    <property type="entry name" value="VOC"/>
    <property type="match status" value="1"/>
</dbReference>
<gene>
    <name evidence="2" type="ORF">BU058_03440</name>
</gene>